<evidence type="ECO:0000313" key="2">
    <source>
        <dbReference type="Proteomes" id="UP000342249"/>
    </source>
</evidence>
<comment type="caution">
    <text evidence="1">The sequence shown here is derived from an EMBL/GenBank/DDBJ whole genome shotgun (WGS) entry which is preliminary data.</text>
</comment>
<name>A0A5N7IV57_9CLOT</name>
<dbReference type="RefSeq" id="WP_152754046.1">
    <property type="nucleotide sequence ID" value="NZ_JAIZZU010000026.1"/>
</dbReference>
<organism evidence="1 2">
    <name type="scientific">Clostridium estertheticum</name>
    <dbReference type="NCBI Taxonomy" id="238834"/>
    <lineage>
        <taxon>Bacteria</taxon>
        <taxon>Bacillati</taxon>
        <taxon>Bacillota</taxon>
        <taxon>Clostridia</taxon>
        <taxon>Eubacteriales</taxon>
        <taxon>Clostridiaceae</taxon>
        <taxon>Clostridium</taxon>
    </lineage>
</organism>
<accession>A0A5N7IV57</accession>
<dbReference type="Proteomes" id="UP000342249">
    <property type="component" value="Unassembled WGS sequence"/>
</dbReference>
<dbReference type="Pfam" id="PF15594">
    <property type="entry name" value="Imm50"/>
    <property type="match status" value="1"/>
</dbReference>
<proteinExistence type="predicted"/>
<dbReference type="AlphaFoldDB" id="A0A5N7IV57"/>
<sequence length="128" mass="14484">MWNDILDNNTFIKNLYKQVPELLDVRIAEIKLLDEGDKVTIVLDLPKYAENPPKKWNGLGYNTVVVEIDFFDIKEVYINSLKRGFKGNVEITLNPDKTISVIITGSVEARITAEAGLIQAVRGYCNKI</sequence>
<evidence type="ECO:0000313" key="1">
    <source>
        <dbReference type="EMBL" id="MPQ64903.1"/>
    </source>
</evidence>
<dbReference type="InterPro" id="IPR028957">
    <property type="entry name" value="Imm50"/>
</dbReference>
<gene>
    <name evidence="1" type="ORF">E4V82_22845</name>
</gene>
<protein>
    <recommendedName>
        <fullName evidence="3">Immunity protein 50</fullName>
    </recommendedName>
</protein>
<dbReference type="EMBL" id="SPSF01000057">
    <property type="protein sequence ID" value="MPQ64903.1"/>
    <property type="molecule type" value="Genomic_DNA"/>
</dbReference>
<reference evidence="1 2" key="1">
    <citation type="journal article" date="2019" name="Lett. Appl. Microbiol.">
        <title>A case of 'blown pack' spoilage of vacuum-packaged pork likely associated with Clostridium estertheticum in Canada.</title>
        <authorList>
            <person name="Zhang P."/>
            <person name="Ward P."/>
            <person name="McMullen L.M."/>
            <person name="Yang X."/>
        </authorList>
    </citation>
    <scope>NUCLEOTIDE SEQUENCE [LARGE SCALE GENOMIC DNA]</scope>
    <source>
        <strain evidence="1 2">MA19</strain>
    </source>
</reference>
<evidence type="ECO:0008006" key="3">
    <source>
        <dbReference type="Google" id="ProtNLM"/>
    </source>
</evidence>